<keyword evidence="1" id="KW-0472">Membrane</keyword>
<feature type="transmembrane region" description="Helical" evidence="1">
    <location>
        <begin position="238"/>
        <end position="258"/>
    </location>
</feature>
<dbReference type="OrthoDB" id="114850at2"/>
<dbReference type="Proteomes" id="UP000290253">
    <property type="component" value="Unassembled WGS sequence"/>
</dbReference>
<keyword evidence="3" id="KW-1185">Reference proteome</keyword>
<protein>
    <recommendedName>
        <fullName evidence="4">Glycerophosphoryl diester phosphodiesterase membrane domain-containing protein</fullName>
    </recommendedName>
</protein>
<feature type="transmembrane region" description="Helical" evidence="1">
    <location>
        <begin position="199"/>
        <end position="226"/>
    </location>
</feature>
<keyword evidence="1" id="KW-0812">Transmembrane</keyword>
<accession>A0A4Q1SIS2</accession>
<comment type="caution">
    <text evidence="2">The sequence shown here is derived from an EMBL/GenBank/DDBJ whole genome shotgun (WGS) entry which is preliminary data.</text>
</comment>
<sequence length="279" mass="30484">MLELLWRWSFGLPLTLILGWEAWRIYRVASTQIAAGLSDFTLTDPTQAATIAANLYAAVAPPIVQFLGWFAPLAMAAWAVASGIGRNAVLRRYDPTLPNRWETLAALQLLRAAALAVSVWIWFAGIHWAASATLNVPTDGEPNIVGYFALVVCLSLGVFVAWALASWVFSIAPLLVLLEDRGITAALKRSLRLGPLKGKLVEVNFIMGIVKVILVVLATVFSATPLPFSSDMTGPALWIWWAAVTLAYCVAADFFQVARLVAFLELWRVFTVPDSTPRS</sequence>
<feature type="transmembrane region" description="Helical" evidence="1">
    <location>
        <begin position="109"/>
        <end position="130"/>
    </location>
</feature>
<dbReference type="AlphaFoldDB" id="A0A4Q1SIS2"/>
<evidence type="ECO:0000313" key="3">
    <source>
        <dbReference type="Proteomes" id="UP000290253"/>
    </source>
</evidence>
<dbReference type="RefSeq" id="WP_129207086.1">
    <property type="nucleotide sequence ID" value="NZ_BMGU01000001.1"/>
</dbReference>
<feature type="transmembrane region" description="Helical" evidence="1">
    <location>
        <begin position="66"/>
        <end position="89"/>
    </location>
</feature>
<evidence type="ECO:0000313" key="2">
    <source>
        <dbReference type="EMBL" id="RXS97307.1"/>
    </source>
</evidence>
<dbReference type="EMBL" id="SDMK01000001">
    <property type="protein sequence ID" value="RXS97307.1"/>
    <property type="molecule type" value="Genomic_DNA"/>
</dbReference>
<keyword evidence="1" id="KW-1133">Transmembrane helix</keyword>
<proteinExistence type="predicted"/>
<feature type="transmembrane region" description="Helical" evidence="1">
    <location>
        <begin position="145"/>
        <end position="178"/>
    </location>
</feature>
<evidence type="ECO:0008006" key="4">
    <source>
        <dbReference type="Google" id="ProtNLM"/>
    </source>
</evidence>
<name>A0A4Q1SIS2_9BACT</name>
<reference evidence="2 3" key="1">
    <citation type="journal article" date="2016" name="Int. J. Syst. Evol. Microbiol.">
        <title>Acidipila dinghuensis sp. nov., an acidobacterium isolated from forest soil.</title>
        <authorList>
            <person name="Jiang Y.W."/>
            <person name="Wang J."/>
            <person name="Chen M.H."/>
            <person name="Lv Y.Y."/>
            <person name="Qiu L.H."/>
        </authorList>
    </citation>
    <scope>NUCLEOTIDE SEQUENCE [LARGE SCALE GENOMIC DNA]</scope>
    <source>
        <strain evidence="2 3">DHOF10</strain>
    </source>
</reference>
<gene>
    <name evidence="2" type="ORF">ESZ00_05200</name>
</gene>
<evidence type="ECO:0000256" key="1">
    <source>
        <dbReference type="SAM" id="Phobius"/>
    </source>
</evidence>
<organism evidence="2 3">
    <name type="scientific">Silvibacterium dinghuense</name>
    <dbReference type="NCBI Taxonomy" id="1560006"/>
    <lineage>
        <taxon>Bacteria</taxon>
        <taxon>Pseudomonadati</taxon>
        <taxon>Acidobacteriota</taxon>
        <taxon>Terriglobia</taxon>
        <taxon>Terriglobales</taxon>
        <taxon>Acidobacteriaceae</taxon>
        <taxon>Silvibacterium</taxon>
    </lineage>
</organism>